<dbReference type="InterPro" id="IPR014002">
    <property type="entry name" value="Agenet_dom_plant"/>
</dbReference>
<evidence type="ECO:0000256" key="1">
    <source>
        <dbReference type="SAM" id="MobiDB-lite"/>
    </source>
</evidence>
<proteinExistence type="predicted"/>
<sequence>MEEYGMEDEGKEWRKVRMEDIPRVREEWEAAKVAAAAALAKLQAEEAAAAEAERVEAERAEKAAKAAEKAAEKPEKKRKRKQEGVDEEHPPPPKTGKVTAAGRAPKPPPDVSGFRYTFGMEVEVMGHDQGFEGSWYAAEVINAKDYAQLLISYDSLFEEDNPTKQLTEHVTADQLRPKPPDPPANWQTTLVEGQPIEMIHDGGKWEVDFIQFEGQDQLLVYSKNWGTKHLVTLDNALPGWLWSPTTQKWTEKPAPSAKAAGRGRGRGGAGRGRGR</sequence>
<feature type="compositionally biased region" description="Gly residues" evidence="1">
    <location>
        <begin position="266"/>
        <end position="275"/>
    </location>
</feature>
<feature type="compositionally biased region" description="Basic and acidic residues" evidence="1">
    <location>
        <begin position="51"/>
        <end position="75"/>
    </location>
</feature>
<accession>A0A7S3C2C9</accession>
<dbReference type="Gene3D" id="2.30.30.140">
    <property type="match status" value="1"/>
</dbReference>
<feature type="region of interest" description="Disordered" evidence="1">
    <location>
        <begin position="42"/>
        <end position="112"/>
    </location>
</feature>
<dbReference type="CDD" id="cd20405">
    <property type="entry name" value="Tudor_Agenet_AtDUF_rpt1_3"/>
    <property type="match status" value="1"/>
</dbReference>
<dbReference type="InterPro" id="IPR008395">
    <property type="entry name" value="Agenet-like_dom"/>
</dbReference>
<dbReference type="AlphaFoldDB" id="A0A7S3C2C9"/>
<dbReference type="PANTHER" id="PTHR31917:SF147">
    <property type="entry name" value="AGENET DOMAIN-CONTAINING PROTEIN"/>
    <property type="match status" value="1"/>
</dbReference>
<dbReference type="PANTHER" id="PTHR31917">
    <property type="entry name" value="AGENET DOMAIN-CONTAINING PROTEIN-RELATED"/>
    <property type="match status" value="1"/>
</dbReference>
<evidence type="ECO:0000313" key="3">
    <source>
        <dbReference type="EMBL" id="CAE0152035.1"/>
    </source>
</evidence>
<feature type="compositionally biased region" description="Basic and acidic residues" evidence="1">
    <location>
        <begin position="82"/>
        <end position="91"/>
    </location>
</feature>
<feature type="domain" description="Agenet" evidence="2">
    <location>
        <begin position="114"/>
        <end position="183"/>
    </location>
</feature>
<dbReference type="Pfam" id="PF05641">
    <property type="entry name" value="Agenet"/>
    <property type="match status" value="1"/>
</dbReference>
<dbReference type="EMBL" id="HBHX01071016">
    <property type="protein sequence ID" value="CAE0152035.1"/>
    <property type="molecule type" value="Transcribed_RNA"/>
</dbReference>
<feature type="region of interest" description="Disordered" evidence="1">
    <location>
        <begin position="244"/>
        <end position="275"/>
    </location>
</feature>
<reference evidence="3" key="1">
    <citation type="submission" date="2021-01" db="EMBL/GenBank/DDBJ databases">
        <authorList>
            <person name="Corre E."/>
            <person name="Pelletier E."/>
            <person name="Niang G."/>
            <person name="Scheremetjew M."/>
            <person name="Finn R."/>
            <person name="Kale V."/>
            <person name="Holt S."/>
            <person name="Cochrane G."/>
            <person name="Meng A."/>
            <person name="Brown T."/>
            <person name="Cohen L."/>
        </authorList>
    </citation>
    <scope>NUCLEOTIDE SEQUENCE</scope>
    <source>
        <strain evidence="3">CCMP281</strain>
    </source>
</reference>
<organism evidence="3">
    <name type="scientific">Haptolina ericina</name>
    <dbReference type="NCBI Taxonomy" id="156174"/>
    <lineage>
        <taxon>Eukaryota</taxon>
        <taxon>Haptista</taxon>
        <taxon>Haptophyta</taxon>
        <taxon>Prymnesiophyceae</taxon>
        <taxon>Prymnesiales</taxon>
        <taxon>Prymnesiaceae</taxon>
        <taxon>Haptolina</taxon>
    </lineage>
</organism>
<dbReference type="SMART" id="SM00743">
    <property type="entry name" value="Agenet"/>
    <property type="match status" value="1"/>
</dbReference>
<protein>
    <recommendedName>
        <fullName evidence="2">Agenet domain-containing protein</fullName>
    </recommendedName>
</protein>
<gene>
    <name evidence="3" type="ORF">HERI1096_LOCUS39263</name>
</gene>
<evidence type="ECO:0000259" key="2">
    <source>
        <dbReference type="SMART" id="SM00743"/>
    </source>
</evidence>
<name>A0A7S3C2C9_9EUKA</name>